<dbReference type="OrthoDB" id="5835829at2759"/>
<dbReference type="Proteomes" id="UP000325577">
    <property type="component" value="Linkage Group LG2"/>
</dbReference>
<dbReference type="Gene3D" id="3.40.50.2000">
    <property type="entry name" value="Glycogen Phosphorylase B"/>
    <property type="match status" value="2"/>
</dbReference>
<dbReference type="EC" id="2.4.1.-" evidence="5"/>
<accession>A0A5J5AI55</accession>
<name>A0A5J5AI55_9ASTE</name>
<reference evidence="6 7" key="1">
    <citation type="submission" date="2019-09" db="EMBL/GenBank/DDBJ databases">
        <title>A chromosome-level genome assembly of the Chinese tupelo Nyssa sinensis.</title>
        <authorList>
            <person name="Yang X."/>
            <person name="Kang M."/>
            <person name="Yang Y."/>
            <person name="Xiong H."/>
            <person name="Wang M."/>
            <person name="Zhang Z."/>
            <person name="Wang Z."/>
            <person name="Wu H."/>
            <person name="Ma T."/>
            <person name="Liu J."/>
            <person name="Xi Z."/>
        </authorList>
    </citation>
    <scope>NUCLEOTIDE SEQUENCE [LARGE SCALE GENOMIC DNA]</scope>
    <source>
        <strain evidence="6">J267</strain>
        <tissue evidence="6">Leaf</tissue>
    </source>
</reference>
<keyword evidence="2 4" id="KW-0328">Glycosyltransferase</keyword>
<evidence type="ECO:0000313" key="6">
    <source>
        <dbReference type="EMBL" id="KAA8530745.1"/>
    </source>
</evidence>
<proteinExistence type="inferred from homology"/>
<dbReference type="Pfam" id="PF00201">
    <property type="entry name" value="UDPGT"/>
    <property type="match status" value="1"/>
</dbReference>
<dbReference type="AlphaFoldDB" id="A0A5J5AI55"/>
<dbReference type="EMBL" id="CM018043">
    <property type="protein sequence ID" value="KAA8530745.1"/>
    <property type="molecule type" value="Genomic_DNA"/>
</dbReference>
<dbReference type="FunFam" id="3.40.50.2000:FF:000088">
    <property type="entry name" value="Glycosyltransferase"/>
    <property type="match status" value="1"/>
</dbReference>
<keyword evidence="7" id="KW-1185">Reference proteome</keyword>
<dbReference type="PANTHER" id="PTHR48049">
    <property type="entry name" value="GLYCOSYLTRANSFERASE"/>
    <property type="match status" value="1"/>
</dbReference>
<organism evidence="6 7">
    <name type="scientific">Nyssa sinensis</name>
    <dbReference type="NCBI Taxonomy" id="561372"/>
    <lineage>
        <taxon>Eukaryota</taxon>
        <taxon>Viridiplantae</taxon>
        <taxon>Streptophyta</taxon>
        <taxon>Embryophyta</taxon>
        <taxon>Tracheophyta</taxon>
        <taxon>Spermatophyta</taxon>
        <taxon>Magnoliopsida</taxon>
        <taxon>eudicotyledons</taxon>
        <taxon>Gunneridae</taxon>
        <taxon>Pentapetalae</taxon>
        <taxon>asterids</taxon>
        <taxon>Cornales</taxon>
        <taxon>Nyssaceae</taxon>
        <taxon>Nyssa</taxon>
    </lineage>
</organism>
<evidence type="ECO:0000256" key="1">
    <source>
        <dbReference type="ARBA" id="ARBA00009995"/>
    </source>
</evidence>
<evidence type="ECO:0000256" key="5">
    <source>
        <dbReference type="RuleBase" id="RU362057"/>
    </source>
</evidence>
<protein>
    <recommendedName>
        <fullName evidence="5">Glycosyltransferase</fullName>
        <ecNumber evidence="5">2.4.1.-</ecNumber>
    </recommendedName>
</protein>
<dbReference type="CDD" id="cd03784">
    <property type="entry name" value="GT1_Gtf-like"/>
    <property type="match status" value="1"/>
</dbReference>
<dbReference type="SUPFAM" id="SSF53756">
    <property type="entry name" value="UDP-Glycosyltransferase/glycogen phosphorylase"/>
    <property type="match status" value="1"/>
</dbReference>
<sequence length="494" mass="56320">MESMAESNKLHVVVFPWLAFGHIIPFLELAKLIAQKGHVVSFISTPRNIIRLPKLPPNLAPLLNLVKLPLPRIDEIPENAEATMDVPYNKVQYLKKAFDGLQTELTRFLQTSTPDWIIYDFAPHWLPAIAGELGISRAFFSIFNAWSGSFFGSSITMIHGEDYRTKPEDFTIPPEWVPFPSNVAFRLYEIRRFFNSVEENISGVSDWFRFGSAVIGCDVFLIRSCREIESDWLDLMQELHQKPILPVGLLPSSVQYREDDIDDTWHTISKWLNKQDKESVIYVALGSEVTPSQVELTELALGLELSGLPFFWALRKRHGLAEFHSFELPDGFEERTNDRGVVWTSWAPQLRILAHDSVGGFVTHCGWSSVIEGLQFGRPLLMLPFLGDQGLIARVFAEKKAGIEIPRDEEDGSLRRDSVAESLRQVIVEDEGKVYRKKAKEMKAVFGDKDLHKRYIDKFAEYLQNDRHGSRVLIAKTDLPSAKRKNLVLLMHAS</sequence>
<dbReference type="GO" id="GO:0035251">
    <property type="term" value="F:UDP-glucosyltransferase activity"/>
    <property type="evidence" value="ECO:0007669"/>
    <property type="project" value="InterPro"/>
</dbReference>
<evidence type="ECO:0000256" key="4">
    <source>
        <dbReference type="RuleBase" id="RU003718"/>
    </source>
</evidence>
<dbReference type="PANTHER" id="PTHR48049:SF60">
    <property type="entry name" value="UDP-GLYCOSYLTRANSFERASE 91B1"/>
    <property type="match status" value="1"/>
</dbReference>
<dbReference type="InterPro" id="IPR002213">
    <property type="entry name" value="UDP_glucos_trans"/>
</dbReference>
<evidence type="ECO:0000256" key="3">
    <source>
        <dbReference type="ARBA" id="ARBA00022679"/>
    </source>
</evidence>
<dbReference type="PROSITE" id="PS00375">
    <property type="entry name" value="UDPGT"/>
    <property type="match status" value="1"/>
</dbReference>
<keyword evidence="3 4" id="KW-0808">Transferase</keyword>
<dbReference type="InterPro" id="IPR035595">
    <property type="entry name" value="UDP_glycos_trans_CS"/>
</dbReference>
<evidence type="ECO:0000313" key="7">
    <source>
        <dbReference type="Proteomes" id="UP000325577"/>
    </source>
</evidence>
<dbReference type="FunFam" id="3.40.50.2000:FF:000037">
    <property type="entry name" value="Glycosyltransferase"/>
    <property type="match status" value="1"/>
</dbReference>
<evidence type="ECO:0000256" key="2">
    <source>
        <dbReference type="ARBA" id="ARBA00022676"/>
    </source>
</evidence>
<dbReference type="InterPro" id="IPR050481">
    <property type="entry name" value="UDP-glycosyltransf_plant"/>
</dbReference>
<gene>
    <name evidence="6" type="ORF">F0562_005321</name>
</gene>
<comment type="similarity">
    <text evidence="1 4">Belongs to the UDP-glycosyltransferase family.</text>
</comment>